<proteinExistence type="predicted"/>
<organism evidence="2">
    <name type="scientific">Vibrio sp. 1F_97</name>
    <dbReference type="NCBI Taxonomy" id="1652827"/>
    <lineage>
        <taxon>Bacteria</taxon>
        <taxon>Pseudomonadati</taxon>
        <taxon>Pseudomonadota</taxon>
        <taxon>Gammaproteobacteria</taxon>
        <taxon>Vibrionales</taxon>
        <taxon>Vibrionaceae</taxon>
        <taxon>Vibrio</taxon>
    </lineage>
</organism>
<reference evidence="2" key="1">
    <citation type="journal article" date="2015" name="MBio">
        <title>Eco-Evolutionary Dynamics of Episomes among Ecologically Cohesive Bacterial Populations.</title>
        <authorList>
            <person name="Xue H."/>
            <person name="Cordero O.X."/>
            <person name="Camas F.M."/>
            <person name="Trimble W."/>
            <person name="Meyer F."/>
            <person name="Guglielmini J."/>
            <person name="Rocha E.P."/>
            <person name="Polz M.F."/>
        </authorList>
    </citation>
    <scope>NUCLEOTIDE SEQUENCE</scope>
    <source>
        <strain evidence="2">1F_97</strain>
    </source>
</reference>
<sequence>MSNSLSAKRPSRPTNKGKEDALKAAAQADDYLNGPTTSARYDLDKRLKRGLKNLSSCAVNQFGTTDKVTERMLIHEAIEDLLKKYESGDGRYALEDEFEFKR</sequence>
<evidence type="ECO:0000313" key="2">
    <source>
        <dbReference type="EMBL" id="AKN37305.1"/>
    </source>
</evidence>
<evidence type="ECO:0000256" key="1">
    <source>
        <dbReference type="SAM" id="MobiDB-lite"/>
    </source>
</evidence>
<feature type="region of interest" description="Disordered" evidence="1">
    <location>
        <begin position="1"/>
        <end position="36"/>
    </location>
</feature>
<protein>
    <submittedName>
        <fullName evidence="2">Uncharacterized protein</fullName>
    </submittedName>
</protein>
<dbReference type="AlphaFoldDB" id="A0A0H3ZMC7"/>
<dbReference type="EMBL" id="KP795532">
    <property type="protein sequence ID" value="AKN37305.1"/>
    <property type="molecule type" value="Genomic_DNA"/>
</dbReference>
<name>A0A0H3ZMC7_9VIBR</name>
<accession>A0A0H3ZMC7</accession>